<comment type="caution">
    <text evidence="1">The sequence shown here is derived from an EMBL/GenBank/DDBJ whole genome shotgun (WGS) entry which is preliminary data.</text>
</comment>
<gene>
    <name evidence="1" type="ORF">CFN78_00110</name>
</gene>
<evidence type="ECO:0008006" key="3">
    <source>
        <dbReference type="Google" id="ProtNLM"/>
    </source>
</evidence>
<reference evidence="1 2" key="1">
    <citation type="submission" date="2017-07" db="EMBL/GenBank/DDBJ databases">
        <title>Amycolatopsis antarcticus sp. nov., isolated from the surface of an Antarcticus brown macroalga.</title>
        <authorList>
            <person name="Wang J."/>
            <person name="Leiva S."/>
            <person name="Huang J."/>
            <person name="Huang Y."/>
        </authorList>
    </citation>
    <scope>NUCLEOTIDE SEQUENCE [LARGE SCALE GENOMIC DNA]</scope>
    <source>
        <strain evidence="1 2">AU-G6</strain>
    </source>
</reference>
<dbReference type="AlphaFoldDB" id="A0A263D8H8"/>
<evidence type="ECO:0000313" key="2">
    <source>
        <dbReference type="Proteomes" id="UP000242444"/>
    </source>
</evidence>
<sequence length="231" mass="24677">MVTTASLRAFDAGATELAGELAERDVVSLSVTTLPDGRMEALPSGRGELIVFAYTDAENVVTACGPGQPWDVVGIAELVRTADQSSPPMVFAVDMWHPAGARYPRPDIRDQEPLPSEPEAEPITEVWILALLPVAGGAGVELFSVEPGEAVLLGYRSLADMRACCGPHQAAVQVRPEDVDAVIAEAGADGLLFDVRLGEGVRREHTVVDWTRHDLFDPPRPPGFAIEEETG</sequence>
<proteinExistence type="predicted"/>
<dbReference type="InParanoid" id="A0A263D8H8"/>
<dbReference type="NCBIfam" id="NF042914">
    <property type="entry name" value="SAV915_dom"/>
    <property type="match status" value="1"/>
</dbReference>
<keyword evidence="2" id="KW-1185">Reference proteome</keyword>
<dbReference type="EMBL" id="NKYE01000001">
    <property type="protein sequence ID" value="OZM74691.1"/>
    <property type="molecule type" value="Genomic_DNA"/>
</dbReference>
<dbReference type="Proteomes" id="UP000242444">
    <property type="component" value="Unassembled WGS sequence"/>
</dbReference>
<protein>
    <recommendedName>
        <fullName evidence="3">SseB protein N-terminal domain-containing protein</fullName>
    </recommendedName>
</protein>
<dbReference type="RefSeq" id="WP_094860477.1">
    <property type="nucleotide sequence ID" value="NZ_NKYE01000001.1"/>
</dbReference>
<dbReference type="OrthoDB" id="3611885at2"/>
<dbReference type="InterPro" id="IPR049975">
    <property type="entry name" value="SAV_915-like_dom"/>
</dbReference>
<name>A0A263D8H8_9PSEU</name>
<organism evidence="1 2">
    <name type="scientific">Amycolatopsis antarctica</name>
    <dbReference type="NCBI Taxonomy" id="1854586"/>
    <lineage>
        <taxon>Bacteria</taxon>
        <taxon>Bacillati</taxon>
        <taxon>Actinomycetota</taxon>
        <taxon>Actinomycetes</taxon>
        <taxon>Pseudonocardiales</taxon>
        <taxon>Pseudonocardiaceae</taxon>
        <taxon>Amycolatopsis</taxon>
    </lineage>
</organism>
<accession>A0A263D8H8</accession>
<evidence type="ECO:0000313" key="1">
    <source>
        <dbReference type="EMBL" id="OZM74691.1"/>
    </source>
</evidence>